<evidence type="ECO:0000256" key="2">
    <source>
        <dbReference type="PIRSR" id="PIRSR617939-1"/>
    </source>
</evidence>
<dbReference type="SUPFAM" id="SSF110857">
    <property type="entry name" value="Gamma-glutamyl cyclotransferase-like"/>
    <property type="match status" value="1"/>
</dbReference>
<keyword evidence="1" id="KW-0456">Lyase</keyword>
<evidence type="ECO:0000256" key="3">
    <source>
        <dbReference type="PIRSR" id="PIRSR617939-2"/>
    </source>
</evidence>
<name>W0FL62_9BACT</name>
<dbReference type="EMBL" id="KC246787">
    <property type="protein sequence ID" value="AHF24199.1"/>
    <property type="molecule type" value="Genomic_DNA"/>
</dbReference>
<dbReference type="CDD" id="cd06661">
    <property type="entry name" value="GGCT_like"/>
    <property type="match status" value="1"/>
</dbReference>
<feature type="binding site" evidence="3">
    <location>
        <begin position="3"/>
        <end position="8"/>
    </location>
    <ligand>
        <name>substrate</name>
    </ligand>
</feature>
<sequence>MKYIAYGSNMVEEQMAVRCPDARLIGTGYISGARLEFYLHATVEKTGDKRNRVPVAVWEINARDELSLDRYEGYPSYYIKEEWPVHMDDGSEITGMIYLMNMIRKSPPHTQYYDGIANAYRKLGLGSQIKTVLKPALERSIARGYAW</sequence>
<evidence type="ECO:0000256" key="1">
    <source>
        <dbReference type="ARBA" id="ARBA00023239"/>
    </source>
</evidence>
<dbReference type="PANTHER" id="PTHR12935:SF0">
    <property type="entry name" value="GAMMA-GLUTAMYLCYCLOTRANSFERASE"/>
    <property type="match status" value="1"/>
</dbReference>
<dbReference type="Pfam" id="PF06094">
    <property type="entry name" value="GGACT"/>
    <property type="match status" value="1"/>
</dbReference>
<feature type="active site" description="Proton acceptor" evidence="2">
    <location>
        <position position="72"/>
    </location>
</feature>
<proteinExistence type="predicted"/>
<feature type="domain" description="Gamma-glutamylcyclotransferase AIG2-like" evidence="4">
    <location>
        <begin position="4"/>
        <end position="104"/>
    </location>
</feature>
<evidence type="ECO:0000259" key="4">
    <source>
        <dbReference type="Pfam" id="PF06094"/>
    </source>
</evidence>
<dbReference type="InterPro" id="IPR013024">
    <property type="entry name" value="GGCT-like"/>
</dbReference>
<dbReference type="InterPro" id="IPR036568">
    <property type="entry name" value="GGCT-like_sf"/>
</dbReference>
<dbReference type="Gene3D" id="3.10.490.10">
    <property type="entry name" value="Gamma-glutamyl cyclotransferase-like"/>
    <property type="match status" value="1"/>
</dbReference>
<dbReference type="InterPro" id="IPR009288">
    <property type="entry name" value="AIG2-like_dom"/>
</dbReference>
<reference evidence="5" key="1">
    <citation type="journal article" date="2013" name="PLoS ONE">
        <title>Metagenomic insights into the carbohydrate-active enzymes carried by the microorganisms adhering to solid digesta in the rumen of cows.</title>
        <authorList>
            <person name="Wang L."/>
            <person name="Hatem A."/>
            <person name="Catalyurek U.V."/>
            <person name="Morrison M."/>
            <person name="Yu Z."/>
        </authorList>
    </citation>
    <scope>NUCLEOTIDE SEQUENCE</scope>
</reference>
<dbReference type="GO" id="GO:0003839">
    <property type="term" value="F:gamma-glutamylcyclotransferase activity"/>
    <property type="evidence" value="ECO:0007669"/>
    <property type="project" value="InterPro"/>
</dbReference>
<protein>
    <submittedName>
        <fullName evidence="5">AIG2 family protein</fullName>
    </submittedName>
</protein>
<feature type="binding site" evidence="3">
    <location>
        <position position="112"/>
    </location>
    <ligand>
        <name>substrate</name>
    </ligand>
</feature>
<dbReference type="InterPro" id="IPR017939">
    <property type="entry name" value="G-Glutamylcylcotransferase"/>
</dbReference>
<organism evidence="5">
    <name type="scientific">uncultured bacterium Contig160</name>
    <dbReference type="NCBI Taxonomy" id="1393469"/>
    <lineage>
        <taxon>Bacteria</taxon>
        <taxon>environmental samples</taxon>
    </lineage>
</organism>
<accession>W0FL62</accession>
<evidence type="ECO:0000313" key="5">
    <source>
        <dbReference type="EMBL" id="AHF24199.1"/>
    </source>
</evidence>
<dbReference type="AlphaFoldDB" id="W0FL62"/>
<dbReference type="PANTHER" id="PTHR12935">
    <property type="entry name" value="GAMMA-GLUTAMYLCYCLOTRANSFERASE"/>
    <property type="match status" value="1"/>
</dbReference>